<dbReference type="InterPro" id="IPR003838">
    <property type="entry name" value="ABC3_permease_C"/>
</dbReference>
<keyword evidence="4 7" id="KW-1133">Transmembrane helix</keyword>
<protein>
    <recommendedName>
        <fullName evidence="8">ABC3 transporter permease C-terminal domain-containing protein</fullName>
    </recommendedName>
</protein>
<name>A0ABN2B6D0_9ACTN</name>
<comment type="subcellular location">
    <subcellularLocation>
        <location evidence="1">Cell membrane</location>
        <topology evidence="1">Multi-pass membrane protein</topology>
    </subcellularLocation>
</comment>
<evidence type="ECO:0000256" key="2">
    <source>
        <dbReference type="ARBA" id="ARBA00022475"/>
    </source>
</evidence>
<feature type="transmembrane region" description="Helical" evidence="7">
    <location>
        <begin position="408"/>
        <end position="435"/>
    </location>
</feature>
<dbReference type="InterPro" id="IPR038766">
    <property type="entry name" value="Membrane_comp_ABC_pdt"/>
</dbReference>
<accession>A0ABN2B6D0</accession>
<evidence type="ECO:0000256" key="1">
    <source>
        <dbReference type="ARBA" id="ARBA00004651"/>
    </source>
</evidence>
<evidence type="ECO:0000259" key="8">
    <source>
        <dbReference type="Pfam" id="PF02687"/>
    </source>
</evidence>
<dbReference type="Pfam" id="PF02687">
    <property type="entry name" value="FtsX"/>
    <property type="match status" value="1"/>
</dbReference>
<keyword evidence="3 7" id="KW-0812">Transmembrane</keyword>
<feature type="transmembrane region" description="Helical" evidence="7">
    <location>
        <begin position="795"/>
        <end position="816"/>
    </location>
</feature>
<keyword evidence="5 7" id="KW-0472">Membrane</keyword>
<organism evidence="9 10">
    <name type="scientific">Dactylosporangium maewongense</name>
    <dbReference type="NCBI Taxonomy" id="634393"/>
    <lineage>
        <taxon>Bacteria</taxon>
        <taxon>Bacillati</taxon>
        <taxon>Actinomycetota</taxon>
        <taxon>Actinomycetes</taxon>
        <taxon>Micromonosporales</taxon>
        <taxon>Micromonosporaceae</taxon>
        <taxon>Dactylosporangium</taxon>
    </lineage>
</organism>
<comment type="caution">
    <text evidence="9">The sequence shown here is derived from an EMBL/GenBank/DDBJ whole genome shotgun (WGS) entry which is preliminary data.</text>
</comment>
<feature type="domain" description="ABC3 transporter permease C-terminal" evidence="8">
    <location>
        <begin position="246"/>
        <end position="365"/>
    </location>
</feature>
<feature type="transmembrane region" description="Helical" evidence="7">
    <location>
        <begin position="383"/>
        <end position="402"/>
    </location>
</feature>
<sequence>MSPMSAVVEERPPPVLGKGHGGMPARRAVVRWAWRLFRREWRQQALVLVLLVIAVAATTAGLGYAGSAGDPQAATFGTANRLATIGSTGAQADADLATLRTSFGTIEVINHQKIPVPGSATAYDLRAQDPNGPYGRSMLRLTAGRYPQGADEVAVTPRVAKTFDLRLDGTWDQGGRRRTVVGLVENPLNLLDHFALVAPGQAGADAQTAVLIRSTEQQFRAARKPDGMSAQFRGTQTDPGTVPVLVLATIGLLFVGLLAVAGFTVMAQRRMRALGMLGAIGASHRHIRLVLVANGAVIGATGAIVGAAAGLAGWAAFSPRLEPLIGRRIDRFDLPWSAFAAMLLLAVLTAVGAAWWPARAAARVPVVAALSARPLPPRPAHRFALAGLALLAAGLGALFTSHHEEPPYLIGGVLGVATGLLLLAPLGVAAAGRLARFVPLAPRLALRDLARYRARSSAAVAAITLAVGIAAALALAAAVSVAKAAAPAGGNLPADQLVVWLGPSGLDGPVPETTPEQEAAARQQVDVIAAALHATSVLPLQAAMDPHGPQVGDSGGGRPVSQMGIGRRETIGGRTMTQYSSSEADPLVVATPEVLRHYGIDPASIAADTDIVTFRASYDGYDLIPSDRPDWRPKVQHADLPAYPSLPGSLITAHAMATLRLQAVPGGWLVHAPGPLTQAQIDRAEETAQRSGLTVETRPTGADVARVALFATAIGIAVALGVLAVTVGLIRSETARDLRTLTATGAPRRTRRALTAATAGALALLGALLGTAGAYLALLSWHHRALHWLGHPPSVALAAILAGLPAVAYAGGWLLAGKEAPALSRQPLD</sequence>
<keyword evidence="10" id="KW-1185">Reference proteome</keyword>
<evidence type="ECO:0000256" key="7">
    <source>
        <dbReference type="SAM" id="Phobius"/>
    </source>
</evidence>
<reference evidence="9 10" key="1">
    <citation type="journal article" date="2019" name="Int. J. Syst. Evol. Microbiol.">
        <title>The Global Catalogue of Microorganisms (GCM) 10K type strain sequencing project: providing services to taxonomists for standard genome sequencing and annotation.</title>
        <authorList>
            <consortium name="The Broad Institute Genomics Platform"/>
            <consortium name="The Broad Institute Genome Sequencing Center for Infectious Disease"/>
            <person name="Wu L."/>
            <person name="Ma J."/>
        </authorList>
    </citation>
    <scope>NUCLEOTIDE SEQUENCE [LARGE SCALE GENOMIC DNA]</scope>
    <source>
        <strain evidence="9 10">JCM 15933</strain>
    </source>
</reference>
<evidence type="ECO:0000313" key="10">
    <source>
        <dbReference type="Proteomes" id="UP001501470"/>
    </source>
</evidence>
<feature type="transmembrane region" description="Helical" evidence="7">
    <location>
        <begin position="45"/>
        <end position="65"/>
    </location>
</feature>
<feature type="transmembrane region" description="Helical" evidence="7">
    <location>
        <begin position="336"/>
        <end position="356"/>
    </location>
</feature>
<evidence type="ECO:0000256" key="4">
    <source>
        <dbReference type="ARBA" id="ARBA00022989"/>
    </source>
</evidence>
<evidence type="ECO:0000256" key="5">
    <source>
        <dbReference type="ARBA" id="ARBA00023136"/>
    </source>
</evidence>
<feature type="transmembrane region" description="Helical" evidence="7">
    <location>
        <begin position="456"/>
        <end position="479"/>
    </location>
</feature>
<feature type="transmembrane region" description="Helical" evidence="7">
    <location>
        <begin position="707"/>
        <end position="732"/>
    </location>
</feature>
<evidence type="ECO:0000256" key="6">
    <source>
        <dbReference type="SAM" id="MobiDB-lite"/>
    </source>
</evidence>
<feature type="transmembrane region" description="Helical" evidence="7">
    <location>
        <begin position="244"/>
        <end position="266"/>
    </location>
</feature>
<feature type="transmembrane region" description="Helical" evidence="7">
    <location>
        <begin position="287"/>
        <end position="316"/>
    </location>
</feature>
<dbReference type="EMBL" id="BAAAQD010000012">
    <property type="protein sequence ID" value="GAA1532892.1"/>
    <property type="molecule type" value="Genomic_DNA"/>
</dbReference>
<gene>
    <name evidence="9" type="ORF">GCM10009827_058600</name>
</gene>
<feature type="region of interest" description="Disordered" evidence="6">
    <location>
        <begin position="1"/>
        <end position="20"/>
    </location>
</feature>
<dbReference type="PANTHER" id="PTHR30287">
    <property type="entry name" value="MEMBRANE COMPONENT OF PREDICTED ABC SUPERFAMILY METABOLITE UPTAKE TRANSPORTER"/>
    <property type="match status" value="1"/>
</dbReference>
<dbReference type="PANTHER" id="PTHR30287:SF2">
    <property type="entry name" value="BLL1001 PROTEIN"/>
    <property type="match status" value="1"/>
</dbReference>
<proteinExistence type="predicted"/>
<evidence type="ECO:0000256" key="3">
    <source>
        <dbReference type="ARBA" id="ARBA00022692"/>
    </source>
</evidence>
<evidence type="ECO:0000313" key="9">
    <source>
        <dbReference type="EMBL" id="GAA1532892.1"/>
    </source>
</evidence>
<feature type="transmembrane region" description="Helical" evidence="7">
    <location>
        <begin position="753"/>
        <end position="775"/>
    </location>
</feature>
<keyword evidence="2" id="KW-1003">Cell membrane</keyword>
<dbReference type="Proteomes" id="UP001501470">
    <property type="component" value="Unassembled WGS sequence"/>
</dbReference>